<dbReference type="RefSeq" id="WP_046479368.1">
    <property type="nucleotide sequence ID" value="NZ_LN829118.1"/>
</dbReference>
<dbReference type="Proteomes" id="UP000033187">
    <property type="component" value="Chromosome 1"/>
</dbReference>
<organism evidence="1 2">
    <name type="scientific">Candidatus Filomicrobium marinum</name>
    <dbReference type="NCBI Taxonomy" id="1608628"/>
    <lineage>
        <taxon>Bacteria</taxon>
        <taxon>Pseudomonadati</taxon>
        <taxon>Pseudomonadota</taxon>
        <taxon>Alphaproteobacteria</taxon>
        <taxon>Hyphomicrobiales</taxon>
        <taxon>Hyphomicrobiaceae</taxon>
        <taxon>Filomicrobium</taxon>
    </lineage>
</organism>
<evidence type="ECO:0000313" key="1">
    <source>
        <dbReference type="EMBL" id="CPR22261.1"/>
    </source>
</evidence>
<gene>
    <name evidence="1" type="ORF">YBN1229_v1_3694</name>
</gene>
<proteinExistence type="predicted"/>
<dbReference type="KEGG" id="fil:BN1229_v1_3700"/>
<dbReference type="KEGG" id="fiy:BN1229_v1_3694"/>
<evidence type="ECO:0000313" key="2">
    <source>
        <dbReference type="Proteomes" id="UP000033187"/>
    </source>
</evidence>
<accession>A0A0D6JJY7</accession>
<dbReference type="EMBL" id="LN829119">
    <property type="protein sequence ID" value="CPR22261.1"/>
    <property type="molecule type" value="Genomic_DNA"/>
</dbReference>
<dbReference type="AlphaFoldDB" id="A0A0D6JJY7"/>
<keyword evidence="2" id="KW-1185">Reference proteome</keyword>
<name>A0A0D6JJY7_9HYPH</name>
<reference evidence="2" key="1">
    <citation type="submission" date="2015-02" db="EMBL/GenBank/DDBJ databases">
        <authorList>
            <person name="Chooi Y.-H."/>
        </authorList>
    </citation>
    <scope>NUCLEOTIDE SEQUENCE [LARGE SCALE GENOMIC DNA]</scope>
    <source>
        <strain evidence="2">strain Y</strain>
    </source>
</reference>
<protein>
    <submittedName>
        <fullName evidence="1">Uncharacterized protein</fullName>
    </submittedName>
</protein>
<sequence length="207" mass="23627">MTSPFDRSVFINCPFDDDFAPLLQAMAFCVVYLGFFPRLAPENADNSAARLDRIIELIRGSKYGIHDLSRCKFSDTDQYARMNMPFELGLDHACRKFGTGGLADKVILVLEHAKYDYQKTLSDISGWDIKVHNGSFEKSMLHVRTWLVAHGAEKIGQSRIQGKYADFQGWYWKRELAAGSSENDIREYPTTEFIVAMHEWMDAGQPL</sequence>